<keyword evidence="2" id="KW-1185">Reference proteome</keyword>
<protein>
    <submittedName>
        <fullName evidence="1">Uncharacterized protein</fullName>
    </submittedName>
</protein>
<dbReference type="EMBL" id="AOHC02000052">
    <property type="protein sequence ID" value="EMY76369.1"/>
    <property type="molecule type" value="Genomic_DNA"/>
</dbReference>
<organism evidence="1 2">
    <name type="scientific">Leptospira weilii serovar Ranarum str. ICFT</name>
    <dbReference type="NCBI Taxonomy" id="1218598"/>
    <lineage>
        <taxon>Bacteria</taxon>
        <taxon>Pseudomonadati</taxon>
        <taxon>Spirochaetota</taxon>
        <taxon>Spirochaetia</taxon>
        <taxon>Leptospirales</taxon>
        <taxon>Leptospiraceae</taxon>
        <taxon>Leptospira</taxon>
    </lineage>
</organism>
<gene>
    <name evidence="1" type="ORF">LEP1GSC060_1604</name>
</gene>
<proteinExistence type="predicted"/>
<dbReference type="AlphaFoldDB" id="N1WGV9"/>
<dbReference type="Proteomes" id="UP000012313">
    <property type="component" value="Unassembled WGS sequence"/>
</dbReference>
<evidence type="ECO:0000313" key="2">
    <source>
        <dbReference type="Proteomes" id="UP000012313"/>
    </source>
</evidence>
<comment type="caution">
    <text evidence="1">The sequence shown here is derived from an EMBL/GenBank/DDBJ whole genome shotgun (WGS) entry which is preliminary data.</text>
</comment>
<reference evidence="1" key="1">
    <citation type="submission" date="2013-03" db="EMBL/GenBank/DDBJ databases">
        <authorList>
            <person name="Harkins D.M."/>
            <person name="Durkin A.S."/>
            <person name="Brinkac L.M."/>
            <person name="Haft D.H."/>
            <person name="Selengut J.D."/>
            <person name="Sanka R."/>
            <person name="DePew J."/>
            <person name="Purushe J."/>
            <person name="Hartskeerl R.A."/>
            <person name="Ahmed A."/>
            <person name="van der Linden H."/>
            <person name="Goris M.G.A."/>
            <person name="Vinetz J.M."/>
            <person name="Sutton G.G."/>
            <person name="Nierman W.C."/>
            <person name="Fouts D.E."/>
        </authorList>
    </citation>
    <scope>NUCLEOTIDE SEQUENCE [LARGE SCALE GENOMIC DNA]</scope>
    <source>
        <strain evidence="1">ICFT</strain>
    </source>
</reference>
<name>N1WGV9_9LEPT</name>
<evidence type="ECO:0000313" key="1">
    <source>
        <dbReference type="EMBL" id="EMY76369.1"/>
    </source>
</evidence>
<sequence>MEFQCNREINVRLLRFDEKFPSANPRAAKLPSGSQTIV</sequence>
<accession>N1WGV9</accession>